<dbReference type="SUPFAM" id="SSF88659">
    <property type="entry name" value="Sigma3 and sigma4 domains of RNA polymerase sigma factors"/>
    <property type="match status" value="1"/>
</dbReference>
<evidence type="ECO:0000313" key="8">
    <source>
        <dbReference type="Proteomes" id="UP001518925"/>
    </source>
</evidence>
<dbReference type="InterPro" id="IPR036388">
    <property type="entry name" value="WH-like_DNA-bd_sf"/>
</dbReference>
<organism evidence="7 8">
    <name type="scientific">Bacillus suaedaesalsae</name>
    <dbReference type="NCBI Taxonomy" id="2810349"/>
    <lineage>
        <taxon>Bacteria</taxon>
        <taxon>Bacillati</taxon>
        <taxon>Bacillota</taxon>
        <taxon>Bacilli</taxon>
        <taxon>Bacillales</taxon>
        <taxon>Bacillaceae</taxon>
        <taxon>Bacillus</taxon>
    </lineage>
</organism>
<dbReference type="InterPro" id="IPR014284">
    <property type="entry name" value="RNA_pol_sigma-70_dom"/>
</dbReference>
<keyword evidence="2" id="KW-0805">Transcription regulation</keyword>
<dbReference type="SUPFAM" id="SSF88946">
    <property type="entry name" value="Sigma2 domain of RNA polymerase sigma factors"/>
    <property type="match status" value="1"/>
</dbReference>
<dbReference type="EMBL" id="JAFELM010000030">
    <property type="protein sequence ID" value="MBM6618256.1"/>
    <property type="molecule type" value="Genomic_DNA"/>
</dbReference>
<dbReference type="InterPro" id="IPR039425">
    <property type="entry name" value="RNA_pol_sigma-70-like"/>
</dbReference>
<protein>
    <submittedName>
        <fullName evidence="7">Sigma-70 family RNA polymerase sigma factor</fullName>
    </submittedName>
</protein>
<dbReference type="Pfam" id="PF08281">
    <property type="entry name" value="Sigma70_r4_2"/>
    <property type="match status" value="1"/>
</dbReference>
<dbReference type="Gene3D" id="1.10.1740.10">
    <property type="match status" value="1"/>
</dbReference>
<comment type="caution">
    <text evidence="7">The sequence shown here is derived from an EMBL/GenBank/DDBJ whole genome shotgun (WGS) entry which is preliminary data.</text>
</comment>
<dbReference type="CDD" id="cd06171">
    <property type="entry name" value="Sigma70_r4"/>
    <property type="match status" value="1"/>
</dbReference>
<sequence length="160" mass="18985">MTLYAEKVYLLAYSFVKDKGLAEDIAQEVFIKCYRHLDKFRGDAEIKSWIYRIAVNTAKDFVRRKKYKILYFQKEALEHLIRSETLEDTYVERSENNQLLQKVLSLKPKYREVIILHYFHDLKITEISEALGVNSNTVKTRLKRGKLALSEMLKNEKEAF</sequence>
<dbReference type="InterPro" id="IPR013324">
    <property type="entry name" value="RNA_pol_sigma_r3/r4-like"/>
</dbReference>
<reference evidence="7 8" key="1">
    <citation type="submission" date="2021-02" db="EMBL/GenBank/DDBJ databases">
        <title>Bacillus sp. RD4P76, an endophyte from a halophyte.</title>
        <authorList>
            <person name="Sun J.-Q."/>
        </authorList>
    </citation>
    <scope>NUCLEOTIDE SEQUENCE [LARGE SCALE GENOMIC DNA]</scope>
    <source>
        <strain evidence="7 8">RD4P76</strain>
    </source>
</reference>
<evidence type="ECO:0000259" key="6">
    <source>
        <dbReference type="Pfam" id="PF08281"/>
    </source>
</evidence>
<dbReference type="Pfam" id="PF04542">
    <property type="entry name" value="Sigma70_r2"/>
    <property type="match status" value="1"/>
</dbReference>
<dbReference type="InterPro" id="IPR013249">
    <property type="entry name" value="RNA_pol_sigma70_r4_t2"/>
</dbReference>
<proteinExistence type="inferred from homology"/>
<accession>A0ABS2DIN9</accession>
<gene>
    <name evidence="7" type="ORF">JR050_11355</name>
</gene>
<evidence type="ECO:0000259" key="5">
    <source>
        <dbReference type="Pfam" id="PF04542"/>
    </source>
</evidence>
<dbReference type="Gene3D" id="1.10.10.10">
    <property type="entry name" value="Winged helix-like DNA-binding domain superfamily/Winged helix DNA-binding domain"/>
    <property type="match status" value="1"/>
</dbReference>
<evidence type="ECO:0000256" key="2">
    <source>
        <dbReference type="ARBA" id="ARBA00023015"/>
    </source>
</evidence>
<evidence type="ECO:0000313" key="7">
    <source>
        <dbReference type="EMBL" id="MBM6618256.1"/>
    </source>
</evidence>
<name>A0ABS2DIN9_9BACI</name>
<evidence type="ECO:0000256" key="1">
    <source>
        <dbReference type="ARBA" id="ARBA00010641"/>
    </source>
</evidence>
<keyword evidence="8" id="KW-1185">Reference proteome</keyword>
<keyword evidence="3" id="KW-0731">Sigma factor</keyword>
<evidence type="ECO:0000256" key="4">
    <source>
        <dbReference type="ARBA" id="ARBA00023163"/>
    </source>
</evidence>
<dbReference type="RefSeq" id="WP_204203610.1">
    <property type="nucleotide sequence ID" value="NZ_JAFELM010000030.1"/>
</dbReference>
<comment type="similarity">
    <text evidence="1">Belongs to the sigma-70 factor family. ECF subfamily.</text>
</comment>
<dbReference type="Proteomes" id="UP001518925">
    <property type="component" value="Unassembled WGS sequence"/>
</dbReference>
<dbReference type="InterPro" id="IPR007627">
    <property type="entry name" value="RNA_pol_sigma70_r2"/>
</dbReference>
<evidence type="ECO:0000256" key="3">
    <source>
        <dbReference type="ARBA" id="ARBA00023082"/>
    </source>
</evidence>
<dbReference type="PANTHER" id="PTHR43133:SF60">
    <property type="entry name" value="RNA POLYMERASE SIGMA FACTOR SIGV"/>
    <property type="match status" value="1"/>
</dbReference>
<keyword evidence="4" id="KW-0804">Transcription</keyword>
<dbReference type="PANTHER" id="PTHR43133">
    <property type="entry name" value="RNA POLYMERASE ECF-TYPE SIGMA FACTO"/>
    <property type="match status" value="1"/>
</dbReference>
<feature type="domain" description="RNA polymerase sigma factor 70 region 4 type 2" evidence="6">
    <location>
        <begin position="98"/>
        <end position="149"/>
    </location>
</feature>
<dbReference type="NCBIfam" id="TIGR02937">
    <property type="entry name" value="sigma70-ECF"/>
    <property type="match status" value="1"/>
</dbReference>
<feature type="domain" description="RNA polymerase sigma-70 region 2" evidence="5">
    <location>
        <begin position="4"/>
        <end position="66"/>
    </location>
</feature>
<dbReference type="InterPro" id="IPR013325">
    <property type="entry name" value="RNA_pol_sigma_r2"/>
</dbReference>